<dbReference type="Proteomes" id="UP000503464">
    <property type="component" value="Chromosome"/>
</dbReference>
<dbReference type="EMBL" id="CP054160">
    <property type="protein sequence ID" value="QKJ57224.1"/>
    <property type="molecule type" value="Genomic_DNA"/>
</dbReference>
<sequence length="59" mass="6411">MTSRLLSDDRYRASSTGGPAIANSLNADFFTAADTLTVNEARDYVAHLLLTTEVVIDYS</sequence>
<protein>
    <submittedName>
        <fullName evidence="1">Uncharacterized protein</fullName>
    </submittedName>
</protein>
<dbReference type="AlphaFoldDB" id="A0AAE7EER6"/>
<dbReference type="RefSeq" id="WP_065683963.1">
    <property type="nucleotide sequence ID" value="NZ_CAMKUK010000008.1"/>
</dbReference>
<evidence type="ECO:0000313" key="2">
    <source>
        <dbReference type="EMBL" id="WMT14557.1"/>
    </source>
</evidence>
<dbReference type="Proteomes" id="UP001235341">
    <property type="component" value="Chromosome"/>
</dbReference>
<evidence type="ECO:0000313" key="4">
    <source>
        <dbReference type="Proteomes" id="UP001235341"/>
    </source>
</evidence>
<evidence type="ECO:0000313" key="3">
    <source>
        <dbReference type="Proteomes" id="UP000503464"/>
    </source>
</evidence>
<reference evidence="1" key="2">
    <citation type="submission" date="2022-06" db="EMBL/GenBank/DDBJ databases">
        <title>Genome sequences of seven Enterobacteriaceae strains isolated from Canadian wastewater treatment facilities.</title>
        <authorList>
            <person name="Huang H."/>
            <person name="Chmara J.T."/>
            <person name="Duceppe M.-O."/>
        </authorList>
    </citation>
    <scope>NUCLEOTIDE SEQUENCE</scope>
    <source>
        <strain evidence="1">HH13</strain>
    </source>
</reference>
<name>A0AAE7EER6_SERFO</name>
<organism evidence="1 3">
    <name type="scientific">Serratia fonticola</name>
    <dbReference type="NCBI Taxonomy" id="47917"/>
    <lineage>
        <taxon>Bacteria</taxon>
        <taxon>Pseudomonadati</taxon>
        <taxon>Pseudomonadota</taxon>
        <taxon>Gammaproteobacteria</taxon>
        <taxon>Enterobacterales</taxon>
        <taxon>Yersiniaceae</taxon>
        <taxon>Serratia</taxon>
    </lineage>
</organism>
<reference evidence="2 4" key="3">
    <citation type="submission" date="2023-08" db="EMBL/GenBank/DDBJ databases">
        <title>Complete Genome and Methylome dissection of Serratia fonticola NEB369.</title>
        <authorList>
            <person name="Fomenkov A."/>
            <person name="Roberts R.D."/>
        </authorList>
    </citation>
    <scope>NUCLEOTIDE SEQUENCE [LARGE SCALE GENOMIC DNA]</scope>
    <source>
        <strain evidence="2 4">NEB369</strain>
    </source>
</reference>
<reference evidence="3" key="1">
    <citation type="submission" date="2020-03" db="EMBL/GenBank/DDBJ databases">
        <title>Genome sequences of seven Enterobacteriaceae strains isolated from Canadian wastewater treatment facilities.</title>
        <authorList>
            <person name="Huang H."/>
            <person name="Chmara J.T."/>
            <person name="Duceppe M.-O."/>
        </authorList>
    </citation>
    <scope>NUCLEOTIDE SEQUENCE [LARGE SCALE GENOMIC DNA]</scope>
    <source>
        <strain evidence="3">Biosolid 3</strain>
    </source>
</reference>
<keyword evidence="4" id="KW-1185">Reference proteome</keyword>
<gene>
    <name evidence="1" type="ORF">G9399_00965</name>
    <name evidence="2" type="ORF">RFB13_25815</name>
</gene>
<evidence type="ECO:0000313" key="1">
    <source>
        <dbReference type="EMBL" id="QKJ57224.1"/>
    </source>
</evidence>
<dbReference type="EMBL" id="CP133586">
    <property type="protein sequence ID" value="WMT14557.1"/>
    <property type="molecule type" value="Genomic_DNA"/>
</dbReference>
<accession>A0AAE7EER6</accession>
<proteinExistence type="predicted"/>